<accession>A0A9P8I9W3</accession>
<dbReference type="EC" id="1.8.4.11" evidence="2"/>
<keyword evidence="9" id="KW-1185">Reference proteome</keyword>
<dbReference type="Gene3D" id="3.30.1060.10">
    <property type="entry name" value="Peptide methionine sulphoxide reductase MsrA"/>
    <property type="match status" value="1"/>
</dbReference>
<feature type="domain" description="Peptide methionine sulphoxide reductase MsrA" evidence="7">
    <location>
        <begin position="53"/>
        <end position="176"/>
    </location>
</feature>
<proteinExistence type="inferred from homology"/>
<dbReference type="NCBIfam" id="TIGR00401">
    <property type="entry name" value="msrA"/>
    <property type="match status" value="1"/>
</dbReference>
<comment type="similarity">
    <text evidence="1">Belongs to the MsrA Met sulfoxide reductase family.</text>
</comment>
<dbReference type="GO" id="GO:0008113">
    <property type="term" value="F:peptide-methionine (S)-S-oxide reductase activity"/>
    <property type="evidence" value="ECO:0007669"/>
    <property type="project" value="UniProtKB-EC"/>
</dbReference>
<feature type="chain" id="PRO_5040352450" description="peptide-methionine (S)-S-oxide reductase" evidence="6">
    <location>
        <begin position="21"/>
        <end position="221"/>
    </location>
</feature>
<feature type="compositionally biased region" description="Basic and acidic residues" evidence="5">
    <location>
        <begin position="206"/>
        <end position="221"/>
    </location>
</feature>
<dbReference type="InterPro" id="IPR036509">
    <property type="entry name" value="Met_Sox_Rdtase_MsrA_sf"/>
</dbReference>
<dbReference type="SUPFAM" id="SSF55068">
    <property type="entry name" value="Peptide methionine sulfoxide reductase"/>
    <property type="match status" value="1"/>
</dbReference>
<protein>
    <recommendedName>
        <fullName evidence="2">peptide-methionine (S)-S-oxide reductase</fullName>
        <ecNumber evidence="2">1.8.4.11</ecNumber>
    </recommendedName>
    <alternativeName>
        <fullName evidence="4">Peptide-methionine (S)-S-oxide reductase</fullName>
    </alternativeName>
</protein>
<reference evidence="8" key="1">
    <citation type="submission" date="2021-03" db="EMBL/GenBank/DDBJ databases">
        <title>Comparative genomics and phylogenomic investigation of the class Geoglossomycetes provide insights into ecological specialization and systematics.</title>
        <authorList>
            <person name="Melie T."/>
            <person name="Pirro S."/>
            <person name="Miller A.N."/>
            <person name="Quandt A."/>
        </authorList>
    </citation>
    <scope>NUCLEOTIDE SEQUENCE</scope>
    <source>
        <strain evidence="8">GBOQ0MN5Z8</strain>
    </source>
</reference>
<feature type="compositionally biased region" description="Polar residues" evidence="5">
    <location>
        <begin position="187"/>
        <end position="196"/>
    </location>
</feature>
<evidence type="ECO:0000256" key="3">
    <source>
        <dbReference type="ARBA" id="ARBA00023002"/>
    </source>
</evidence>
<feature type="region of interest" description="Disordered" evidence="5">
    <location>
        <begin position="18"/>
        <end position="49"/>
    </location>
</feature>
<sequence>MTPSTFLSRLLLRPFAGTASMSVTEPTTTSSSTPPTTTTTSTPPPPATHTSHATFAAGCFWGVEHLFNKHFPGQLHTRVGYTSSAATSPPASAPAPTYAAVCAGRTPHAEALRVAFDPAATPLRDLLEFFFRMHDPTTRDRQGADRGAQYRSAVFWADGAQEAVVRDVLRRVGGEWWGGEGRVVTEKTNGSLSGSFVRNFPPLSRPSEEEEKKKEVGDGKI</sequence>
<dbReference type="Pfam" id="PF01625">
    <property type="entry name" value="PMSR"/>
    <property type="match status" value="1"/>
</dbReference>
<dbReference type="OrthoDB" id="77405at2759"/>
<evidence type="ECO:0000256" key="4">
    <source>
        <dbReference type="ARBA" id="ARBA00030643"/>
    </source>
</evidence>
<feature type="region of interest" description="Disordered" evidence="5">
    <location>
        <begin position="187"/>
        <end position="221"/>
    </location>
</feature>
<keyword evidence="3" id="KW-0560">Oxidoreductase</keyword>
<evidence type="ECO:0000256" key="6">
    <source>
        <dbReference type="SAM" id="SignalP"/>
    </source>
</evidence>
<gene>
    <name evidence="8" type="ORF">FGG08_002155</name>
</gene>
<dbReference type="Proteomes" id="UP000698800">
    <property type="component" value="Unassembled WGS sequence"/>
</dbReference>
<feature type="signal peptide" evidence="6">
    <location>
        <begin position="1"/>
        <end position="20"/>
    </location>
</feature>
<dbReference type="PANTHER" id="PTHR43774:SF1">
    <property type="entry name" value="PEPTIDE METHIONINE SULFOXIDE REDUCTASE MSRA 2"/>
    <property type="match status" value="1"/>
</dbReference>
<evidence type="ECO:0000256" key="5">
    <source>
        <dbReference type="SAM" id="MobiDB-lite"/>
    </source>
</evidence>
<organism evidence="8 9">
    <name type="scientific">Glutinoglossum americanum</name>
    <dbReference type="NCBI Taxonomy" id="1670608"/>
    <lineage>
        <taxon>Eukaryota</taxon>
        <taxon>Fungi</taxon>
        <taxon>Dikarya</taxon>
        <taxon>Ascomycota</taxon>
        <taxon>Pezizomycotina</taxon>
        <taxon>Geoglossomycetes</taxon>
        <taxon>Geoglossales</taxon>
        <taxon>Geoglossaceae</taxon>
        <taxon>Glutinoglossum</taxon>
    </lineage>
</organism>
<evidence type="ECO:0000259" key="7">
    <source>
        <dbReference type="Pfam" id="PF01625"/>
    </source>
</evidence>
<dbReference type="InterPro" id="IPR002569">
    <property type="entry name" value="Met_Sox_Rdtase_MsrA_dom"/>
</dbReference>
<evidence type="ECO:0000313" key="9">
    <source>
        <dbReference type="Proteomes" id="UP000698800"/>
    </source>
</evidence>
<comment type="caution">
    <text evidence="8">The sequence shown here is derived from an EMBL/GenBank/DDBJ whole genome shotgun (WGS) entry which is preliminary data.</text>
</comment>
<evidence type="ECO:0000313" key="8">
    <source>
        <dbReference type="EMBL" id="KAH0543594.1"/>
    </source>
</evidence>
<keyword evidence="6" id="KW-0732">Signal</keyword>
<feature type="compositionally biased region" description="Low complexity" evidence="5">
    <location>
        <begin position="26"/>
        <end position="41"/>
    </location>
</feature>
<evidence type="ECO:0000256" key="2">
    <source>
        <dbReference type="ARBA" id="ARBA00012502"/>
    </source>
</evidence>
<evidence type="ECO:0000256" key="1">
    <source>
        <dbReference type="ARBA" id="ARBA00005591"/>
    </source>
</evidence>
<dbReference type="PANTHER" id="PTHR43774">
    <property type="entry name" value="PEPTIDE METHIONINE SULFOXIDE REDUCTASE"/>
    <property type="match status" value="1"/>
</dbReference>
<name>A0A9P8I9W3_9PEZI</name>
<dbReference type="EMBL" id="JAGHQL010000030">
    <property type="protein sequence ID" value="KAH0543594.1"/>
    <property type="molecule type" value="Genomic_DNA"/>
</dbReference>
<dbReference type="AlphaFoldDB" id="A0A9P8I9W3"/>